<organism evidence="2 3">
    <name type="scientific">Halarcobacter anaerophilus</name>
    <dbReference type="NCBI Taxonomy" id="877500"/>
    <lineage>
        <taxon>Bacteria</taxon>
        <taxon>Pseudomonadati</taxon>
        <taxon>Campylobacterota</taxon>
        <taxon>Epsilonproteobacteria</taxon>
        <taxon>Campylobacterales</taxon>
        <taxon>Arcobacteraceae</taxon>
        <taxon>Halarcobacter</taxon>
    </lineage>
</organism>
<gene>
    <name evidence="2" type="ORF">CRV06_05195</name>
</gene>
<proteinExistence type="predicted"/>
<feature type="domain" description="YopX protein" evidence="1">
    <location>
        <begin position="5"/>
        <end position="157"/>
    </location>
</feature>
<dbReference type="NCBIfam" id="TIGR01671">
    <property type="entry name" value="phage_TIGR01671"/>
    <property type="match status" value="1"/>
</dbReference>
<dbReference type="InterPro" id="IPR010024">
    <property type="entry name" value="CHP16711"/>
</dbReference>
<protein>
    <recommendedName>
        <fullName evidence="1">YopX protein domain-containing protein</fullName>
    </recommendedName>
</protein>
<name>A0A4Q0Y4D8_9BACT</name>
<dbReference type="Gene3D" id="2.30.30.290">
    <property type="entry name" value="YopX-like domains"/>
    <property type="match status" value="1"/>
</dbReference>
<dbReference type="AlphaFoldDB" id="A0A4Q0Y4D8"/>
<evidence type="ECO:0000259" key="1">
    <source>
        <dbReference type="Pfam" id="PF09643"/>
    </source>
</evidence>
<reference evidence="2 3" key="1">
    <citation type="submission" date="2017-10" db="EMBL/GenBank/DDBJ databases">
        <title>Genomics of the genus Arcobacter.</title>
        <authorList>
            <person name="Perez-Cataluna A."/>
            <person name="Figueras M.J."/>
        </authorList>
    </citation>
    <scope>NUCLEOTIDE SEQUENCE [LARGE SCALE GENOMIC DNA]</scope>
    <source>
        <strain evidence="2 3">DSM 24636</strain>
    </source>
</reference>
<dbReference type="InterPro" id="IPR023385">
    <property type="entry name" value="YopX-like_C"/>
</dbReference>
<dbReference type="EMBL" id="PDKO01000003">
    <property type="protein sequence ID" value="RXJ63589.1"/>
    <property type="molecule type" value="Genomic_DNA"/>
</dbReference>
<dbReference type="OrthoDB" id="1809393at2"/>
<accession>A0A4Q0Y4D8</accession>
<comment type="caution">
    <text evidence="2">The sequence shown here is derived from an EMBL/GenBank/DDBJ whole genome shotgun (WGS) entry which is preliminary data.</text>
</comment>
<evidence type="ECO:0000313" key="3">
    <source>
        <dbReference type="Proteomes" id="UP000290191"/>
    </source>
</evidence>
<dbReference type="InterPro" id="IPR019096">
    <property type="entry name" value="YopX_protein"/>
</dbReference>
<dbReference type="SUPFAM" id="SSF159006">
    <property type="entry name" value="YopX-like"/>
    <property type="match status" value="1"/>
</dbReference>
<dbReference type="RefSeq" id="WP_129081635.1">
    <property type="nucleotide sequence ID" value="NZ_CP041070.1"/>
</dbReference>
<sequence>MRDIKFRSWDKSTKNMSRPYNIGRQPVFDSTYNGEPCTCTIRPSQWLGFDSSSENERQIAMQYTGQIDKNRKEVYEGDILHCWGEDDSYIDDNDNEIFNKQIGVVKWGGNEYPAFDIYTKVHDQYIDSLSDDYNSFADGYYHYEVIGNIYENPELLEGN</sequence>
<keyword evidence="3" id="KW-1185">Reference proteome</keyword>
<dbReference type="Proteomes" id="UP000290191">
    <property type="component" value="Unassembled WGS sequence"/>
</dbReference>
<evidence type="ECO:0000313" key="2">
    <source>
        <dbReference type="EMBL" id="RXJ63589.1"/>
    </source>
</evidence>
<dbReference type="Pfam" id="PF09643">
    <property type="entry name" value="YopX"/>
    <property type="match status" value="1"/>
</dbReference>